<name>A0A1Q5Q4Z8_9ACTO</name>
<evidence type="ECO:0000313" key="2">
    <source>
        <dbReference type="EMBL" id="OKL54886.1"/>
    </source>
</evidence>
<dbReference type="InterPro" id="IPR012340">
    <property type="entry name" value="NA-bd_OB-fold"/>
</dbReference>
<protein>
    <recommendedName>
        <fullName evidence="4">OB-fold nucleic acid binding domain-containing protein</fullName>
    </recommendedName>
</protein>
<feature type="region of interest" description="Disordered" evidence="1">
    <location>
        <begin position="1"/>
        <end position="25"/>
    </location>
</feature>
<reference evidence="3" key="1">
    <citation type="submission" date="2016-12" db="EMBL/GenBank/DDBJ databases">
        <authorList>
            <person name="Meng X."/>
        </authorList>
    </citation>
    <scope>NUCLEOTIDE SEQUENCE [LARGE SCALE GENOMIC DNA]</scope>
    <source>
        <strain evidence="3">DSM 19116</strain>
    </source>
</reference>
<sequence>MMPTRTSRCPAADQKSRRSANAMSTTIASAALPMSQLNPRMRARVAGRITAVTYRPSTRHPELRAQLSDDTGSIGLVFHGRRAIAGIEPGRYLMATGTVASSPDGNLMFDPEYRLLIAKEESS</sequence>
<dbReference type="EMBL" id="MQVR01000005">
    <property type="protein sequence ID" value="OKL54886.1"/>
    <property type="molecule type" value="Genomic_DNA"/>
</dbReference>
<organism evidence="2 3">
    <name type="scientific">Bowdeniella nasicola</name>
    <dbReference type="NCBI Taxonomy" id="208480"/>
    <lineage>
        <taxon>Bacteria</taxon>
        <taxon>Bacillati</taxon>
        <taxon>Actinomycetota</taxon>
        <taxon>Actinomycetes</taxon>
        <taxon>Actinomycetales</taxon>
        <taxon>Actinomycetaceae</taxon>
        <taxon>Bowdeniella</taxon>
    </lineage>
</organism>
<dbReference type="Gene3D" id="2.40.50.140">
    <property type="entry name" value="Nucleic acid-binding proteins"/>
    <property type="match status" value="1"/>
</dbReference>
<dbReference type="Proteomes" id="UP000185628">
    <property type="component" value="Unassembled WGS sequence"/>
</dbReference>
<dbReference type="CDD" id="cd04488">
    <property type="entry name" value="RecG_wedge_OBF"/>
    <property type="match status" value="1"/>
</dbReference>
<evidence type="ECO:0000313" key="3">
    <source>
        <dbReference type="Proteomes" id="UP000185628"/>
    </source>
</evidence>
<evidence type="ECO:0008006" key="4">
    <source>
        <dbReference type="Google" id="ProtNLM"/>
    </source>
</evidence>
<dbReference type="AlphaFoldDB" id="A0A1Q5Q4Z8"/>
<keyword evidence="3" id="KW-1185">Reference proteome</keyword>
<proteinExistence type="predicted"/>
<gene>
    <name evidence="2" type="ORF">BSZ39_01510</name>
</gene>
<accession>A0A1Q5Q4Z8</accession>
<evidence type="ECO:0000256" key="1">
    <source>
        <dbReference type="SAM" id="MobiDB-lite"/>
    </source>
</evidence>
<comment type="caution">
    <text evidence="2">The sequence shown here is derived from an EMBL/GenBank/DDBJ whole genome shotgun (WGS) entry which is preliminary data.</text>
</comment>